<dbReference type="GO" id="GO:0003677">
    <property type="term" value="F:DNA binding"/>
    <property type="evidence" value="ECO:0007669"/>
    <property type="project" value="InterPro"/>
</dbReference>
<sequence>MLAAGAGAGLSASEIGELRVRDIIVDKVGVVLTVTGDRSRHVPVLEAWVEPLAMTARSLEPCSYAFRERHTCFYPNLISNFVDRSTVLGVRPQTQRLRATWIVHHLDAGTPVGILMRAAGLESLEALTRYVQFMNDVEPESARIWLMHPQESLKKHSAGAGRLLR</sequence>
<name>A0A099JP28_9MICO</name>
<proteinExistence type="predicted"/>
<dbReference type="EMBL" id="JACHBQ010000001">
    <property type="protein sequence ID" value="MBB5643053.1"/>
    <property type="molecule type" value="Genomic_DNA"/>
</dbReference>
<gene>
    <name evidence="3" type="ORF">BJ997_003601</name>
    <name evidence="2" type="ORF">GY21_03250</name>
</gene>
<dbReference type="InterPro" id="IPR013762">
    <property type="entry name" value="Integrase-like_cat_sf"/>
</dbReference>
<dbReference type="eggNOG" id="COG0582">
    <property type="taxonomic scope" value="Bacteria"/>
</dbReference>
<dbReference type="Proteomes" id="UP000029864">
    <property type="component" value="Unassembled WGS sequence"/>
</dbReference>
<dbReference type="GO" id="GO:0015074">
    <property type="term" value="P:DNA integration"/>
    <property type="evidence" value="ECO:0007669"/>
    <property type="project" value="InterPro"/>
</dbReference>
<protein>
    <submittedName>
        <fullName evidence="3">Integrase</fullName>
    </submittedName>
</protein>
<dbReference type="GO" id="GO:0006310">
    <property type="term" value="P:DNA recombination"/>
    <property type="evidence" value="ECO:0007669"/>
    <property type="project" value="UniProtKB-KW"/>
</dbReference>
<evidence type="ECO:0000313" key="5">
    <source>
        <dbReference type="Proteomes" id="UP000561726"/>
    </source>
</evidence>
<dbReference type="EMBL" id="JPXF01000008">
    <property type="protein sequence ID" value="KGJ79915.1"/>
    <property type="molecule type" value="Genomic_DNA"/>
</dbReference>
<dbReference type="RefSeq" id="WP_035835191.1">
    <property type="nucleotide sequence ID" value="NZ_JACHBQ010000001.1"/>
</dbReference>
<evidence type="ECO:0000256" key="1">
    <source>
        <dbReference type="ARBA" id="ARBA00023172"/>
    </source>
</evidence>
<dbReference type="Proteomes" id="UP000561726">
    <property type="component" value="Unassembled WGS sequence"/>
</dbReference>
<organism evidence="2 4">
    <name type="scientific">Cryobacterium roopkundense</name>
    <dbReference type="NCBI Taxonomy" id="1001240"/>
    <lineage>
        <taxon>Bacteria</taxon>
        <taxon>Bacillati</taxon>
        <taxon>Actinomycetota</taxon>
        <taxon>Actinomycetes</taxon>
        <taxon>Micrococcales</taxon>
        <taxon>Microbacteriaceae</taxon>
        <taxon>Cryobacterium</taxon>
    </lineage>
</organism>
<evidence type="ECO:0000313" key="3">
    <source>
        <dbReference type="EMBL" id="MBB5643053.1"/>
    </source>
</evidence>
<keyword evidence="1" id="KW-0233">DNA recombination</keyword>
<dbReference type="SUPFAM" id="SSF56349">
    <property type="entry name" value="DNA breaking-rejoining enzymes"/>
    <property type="match status" value="1"/>
</dbReference>
<evidence type="ECO:0000313" key="4">
    <source>
        <dbReference type="Proteomes" id="UP000029864"/>
    </source>
</evidence>
<evidence type="ECO:0000313" key="2">
    <source>
        <dbReference type="EMBL" id="KGJ79915.1"/>
    </source>
</evidence>
<dbReference type="Gene3D" id="1.10.443.10">
    <property type="entry name" value="Intergrase catalytic core"/>
    <property type="match status" value="1"/>
</dbReference>
<accession>A0A099JP28</accession>
<reference evidence="2 4" key="1">
    <citation type="submission" date="2014-08" db="EMBL/GenBank/DDBJ databases">
        <authorList>
            <person name="Sisinthy S."/>
        </authorList>
    </citation>
    <scope>NUCLEOTIDE SEQUENCE [LARGE SCALE GENOMIC DNA]</scope>
    <source>
        <strain evidence="2 4">RuG17</strain>
    </source>
</reference>
<comment type="caution">
    <text evidence="2">The sequence shown here is derived from an EMBL/GenBank/DDBJ whole genome shotgun (WGS) entry which is preliminary data.</text>
</comment>
<keyword evidence="4" id="KW-1185">Reference proteome</keyword>
<reference evidence="3 5" key="2">
    <citation type="submission" date="2020-08" db="EMBL/GenBank/DDBJ databases">
        <title>Sequencing the genomes of 1000 actinobacteria strains.</title>
        <authorList>
            <person name="Klenk H.-P."/>
        </authorList>
    </citation>
    <scope>NUCLEOTIDE SEQUENCE [LARGE SCALE GENOMIC DNA]</scope>
    <source>
        <strain evidence="3 5">DSM 21065</strain>
    </source>
</reference>
<dbReference type="AlphaFoldDB" id="A0A099JP28"/>
<dbReference type="InterPro" id="IPR011010">
    <property type="entry name" value="DNA_brk_join_enz"/>
</dbReference>